<keyword evidence="3" id="KW-0677">Repeat</keyword>
<keyword evidence="4" id="KW-0325">Glycoprotein</keyword>
<keyword evidence="5" id="KW-0812">Transmembrane</keyword>
<evidence type="ECO:0000256" key="2">
    <source>
        <dbReference type="ARBA" id="ARBA00022729"/>
    </source>
</evidence>
<evidence type="ECO:0000256" key="5">
    <source>
        <dbReference type="SAM" id="Phobius"/>
    </source>
</evidence>
<dbReference type="AlphaFoldDB" id="A0A9Q1CRW0"/>
<dbReference type="Gene3D" id="2.10.50.10">
    <property type="entry name" value="Tumor Necrosis Factor Receptor, subunit A, domain 2"/>
    <property type="match status" value="1"/>
</dbReference>
<evidence type="ECO:0000313" key="8">
    <source>
        <dbReference type="Proteomes" id="UP001152320"/>
    </source>
</evidence>
<dbReference type="EMBL" id="JAIZAY010000001">
    <property type="protein sequence ID" value="KAJ8049369.1"/>
    <property type="molecule type" value="Genomic_DNA"/>
</dbReference>
<keyword evidence="8" id="KW-1185">Reference proteome</keyword>
<evidence type="ECO:0000256" key="3">
    <source>
        <dbReference type="ARBA" id="ARBA00022737"/>
    </source>
</evidence>
<keyword evidence="7" id="KW-0675">Receptor</keyword>
<keyword evidence="5" id="KW-1133">Transmembrane helix</keyword>
<dbReference type="Gene3D" id="3.80.10.10">
    <property type="entry name" value="Ribonuclease Inhibitor"/>
    <property type="match status" value="2"/>
</dbReference>
<keyword evidence="1" id="KW-0433">Leucine-rich repeat</keyword>
<keyword evidence="5" id="KW-0472">Membrane</keyword>
<feature type="transmembrane region" description="Helical" evidence="5">
    <location>
        <begin position="862"/>
        <end position="884"/>
    </location>
</feature>
<gene>
    <name evidence="7" type="ORF">HOLleu_02085</name>
</gene>
<dbReference type="SUPFAM" id="SSF52058">
    <property type="entry name" value="L domain-like"/>
    <property type="match status" value="1"/>
</dbReference>
<dbReference type="Pfam" id="PF13855">
    <property type="entry name" value="LRR_8"/>
    <property type="match status" value="2"/>
</dbReference>
<accession>A0A9Q1CRW0</accession>
<dbReference type="InterPro" id="IPR003591">
    <property type="entry name" value="Leu-rich_rpt_typical-subtyp"/>
</dbReference>
<feature type="transmembrane region" description="Helical" evidence="5">
    <location>
        <begin position="635"/>
        <end position="655"/>
    </location>
</feature>
<feature type="transmembrane region" description="Helical" evidence="5">
    <location>
        <begin position="695"/>
        <end position="716"/>
    </location>
</feature>
<name>A0A9Q1CRW0_HOLLE</name>
<feature type="transmembrane region" description="Helical" evidence="5">
    <location>
        <begin position="482"/>
        <end position="500"/>
    </location>
</feature>
<organism evidence="7 8">
    <name type="scientific">Holothuria leucospilota</name>
    <name type="common">Black long sea cucumber</name>
    <name type="synonym">Mertensiothuria leucospilota</name>
    <dbReference type="NCBI Taxonomy" id="206669"/>
    <lineage>
        <taxon>Eukaryota</taxon>
        <taxon>Metazoa</taxon>
        <taxon>Echinodermata</taxon>
        <taxon>Eleutherozoa</taxon>
        <taxon>Echinozoa</taxon>
        <taxon>Holothuroidea</taxon>
        <taxon>Aspidochirotacea</taxon>
        <taxon>Aspidochirotida</taxon>
        <taxon>Holothuriidae</taxon>
        <taxon>Holothuria</taxon>
    </lineage>
</organism>
<evidence type="ECO:0000259" key="6">
    <source>
        <dbReference type="Pfam" id="PF07699"/>
    </source>
</evidence>
<feature type="transmembrane region" description="Helical" evidence="5">
    <location>
        <begin position="588"/>
        <end position="609"/>
    </location>
</feature>
<evidence type="ECO:0000313" key="7">
    <source>
        <dbReference type="EMBL" id="KAJ8049369.1"/>
    </source>
</evidence>
<comment type="caution">
    <text evidence="7">The sequence shown here is derived from an EMBL/GenBank/DDBJ whole genome shotgun (WGS) entry which is preliminary data.</text>
</comment>
<dbReference type="PANTHER" id="PTHR45842:SF12">
    <property type="entry name" value="KEKKON 5, ISOFORM A"/>
    <property type="match status" value="1"/>
</dbReference>
<dbReference type="InterPro" id="IPR032675">
    <property type="entry name" value="LRR_dom_sf"/>
</dbReference>
<reference evidence="7" key="1">
    <citation type="submission" date="2021-10" db="EMBL/GenBank/DDBJ databases">
        <title>Tropical sea cucumber genome reveals ecological adaptation and Cuvierian tubules defense mechanism.</title>
        <authorList>
            <person name="Chen T."/>
        </authorList>
    </citation>
    <scope>NUCLEOTIDE SEQUENCE</scope>
    <source>
        <strain evidence="7">Nanhai2018</strain>
        <tissue evidence="7">Muscle</tissue>
    </source>
</reference>
<dbReference type="InterPro" id="IPR050467">
    <property type="entry name" value="LRFN"/>
</dbReference>
<evidence type="ECO:0000256" key="4">
    <source>
        <dbReference type="ARBA" id="ARBA00023180"/>
    </source>
</evidence>
<dbReference type="InterPro" id="IPR011641">
    <property type="entry name" value="Tyr-kin_ephrin_A/B_rcpt-like"/>
</dbReference>
<dbReference type="PROSITE" id="PS51450">
    <property type="entry name" value="LRR"/>
    <property type="match status" value="1"/>
</dbReference>
<keyword evidence="2" id="KW-0732">Signal</keyword>
<feature type="domain" description="Tyrosine-protein kinase ephrin type A/B receptor-like" evidence="6">
    <location>
        <begin position="286"/>
        <end position="331"/>
    </location>
</feature>
<dbReference type="InterPro" id="IPR001611">
    <property type="entry name" value="Leu-rich_rpt"/>
</dbReference>
<dbReference type="PANTHER" id="PTHR45842">
    <property type="entry name" value="SYNAPTIC ADHESION-LIKE MOLECULE SALM"/>
    <property type="match status" value="1"/>
</dbReference>
<dbReference type="SMART" id="SM00369">
    <property type="entry name" value="LRR_TYP"/>
    <property type="match status" value="5"/>
</dbReference>
<dbReference type="OrthoDB" id="2013775at2759"/>
<proteinExistence type="predicted"/>
<evidence type="ECO:0000256" key="1">
    <source>
        <dbReference type="ARBA" id="ARBA00022614"/>
    </source>
</evidence>
<feature type="transmembrane region" description="Helical" evidence="5">
    <location>
        <begin position="834"/>
        <end position="856"/>
    </location>
</feature>
<dbReference type="Pfam" id="PF07699">
    <property type="entry name" value="Ephrin_rec_like"/>
    <property type="match status" value="1"/>
</dbReference>
<dbReference type="Proteomes" id="UP001152320">
    <property type="component" value="Chromosome 1"/>
</dbReference>
<sequence length="898" mass="103240">MYYLKKKTQQTCLNSDCVFDSHRSLCGNNLTEIPEDLFTRVEDLQFLTLCRNNITSIDKTALNGSMDLQLLDLTTNKLSSLPKDLFSGVNLGKALDLSENEIEEIPDGLFCSNKVHYHNLTWLLIRNNKLVSLTKTCFKGLRYLTHIFLNGNNIEKLGDSVFEGTSVQFIYIFSNNLTKISSKSFNTEFLQEIQIYKNRITTISADDFDTRLGSILIYLHCYDLEKIPTLSSQVEATCITGDFVPKIAVNAKSTVAQFGINLEEDGFNCSFHDLKPECTPCLPGTYDDGTNECRSCPAGGYFQDDFGLMDCKVCKKGTFVKSPGGKSVQDCELCPEGTDLARHAGHRACFCKMNYARVGRFQPCSLCLEEGLNCSRDFKSLQPGYYWNWSFPGANLTAYSNFVLHLENDSPNYNLSSKQYRQLIPKVHGCPLRDSCENKGSYMAGNITGNCKHGYRGWLCSKCQNSFYSIRNTCIKCPDKKWIILETIVILSLGIGLYVFMTWQNRRHGNCDKNERSLVDKVSSQMKIALGFYQVIGELFESFHDIPWIGPLKFLEQLISFLKLNVFRLFFRPHCYSEKLKINIKIQFILSLSFPFVMFFLFASFYHMWKLYLRYKFRNATIQTFKKLKKLREKLYTYILILLFITYPPTCDVIFKLYPDACKTFFIYENDTTVNITLLRSDFDLDCKSLKIYQFYAFIATVVYVASFPCVLLMILKTYSKKIVTTQANGEQFSNNQYEPGTAMNDGAHLINETREHIRIPVWIKFLCENYKPQYWYWEIIELTRKVTQTILVTLLGWENTLTKLLTIGISVLFLTLHARLSPMTSAFEQRLQVMFSLSAIFINVLIAAVPIPQIYRAPLATILILMNMIIILVIAGEIALFIFRVVKGQMTRKQEER</sequence>
<dbReference type="SMART" id="SM01411">
    <property type="entry name" value="Ephrin_rec_like"/>
    <property type="match status" value="1"/>
</dbReference>
<protein>
    <submittedName>
        <fullName evidence="7">Leucine-rich repeat-containing G-protein coupled receptor 5</fullName>
    </submittedName>
</protein>